<evidence type="ECO:0000256" key="3">
    <source>
        <dbReference type="ARBA" id="ARBA00022741"/>
    </source>
</evidence>
<evidence type="ECO:0000313" key="7">
    <source>
        <dbReference type="Proteomes" id="UP000198929"/>
    </source>
</evidence>
<gene>
    <name evidence="6" type="ORF">SAMN05661109_01415</name>
</gene>
<feature type="domain" description="ABC transporter" evidence="5">
    <location>
        <begin position="9"/>
        <end position="237"/>
    </location>
</feature>
<dbReference type="EMBL" id="FOGQ01000005">
    <property type="protein sequence ID" value="SER94914.1"/>
    <property type="molecule type" value="Genomic_DNA"/>
</dbReference>
<dbReference type="InterPro" id="IPR027417">
    <property type="entry name" value="P-loop_NTPase"/>
</dbReference>
<dbReference type="InterPro" id="IPR017871">
    <property type="entry name" value="ABC_transporter-like_CS"/>
</dbReference>
<dbReference type="PANTHER" id="PTHR43335">
    <property type="entry name" value="ABC TRANSPORTER, ATP-BINDING PROTEIN"/>
    <property type="match status" value="1"/>
</dbReference>
<keyword evidence="3" id="KW-0547">Nucleotide-binding</keyword>
<evidence type="ECO:0000256" key="2">
    <source>
        <dbReference type="ARBA" id="ARBA00022448"/>
    </source>
</evidence>
<dbReference type="STRING" id="1121357.SAMN05661109_01415"/>
<accession>A0A1H9TD88</accession>
<keyword evidence="4 6" id="KW-0067">ATP-binding</keyword>
<sequence length="307" mass="33619">MMEDMATVIETHGLTKAYGKAVVVDKLDLSIEPGRVHGLLGPNGSGKSTTMKMLLGLITPTHGAIRLFGQELTANSRPELVQHVGALIEQPSGYQHLTGAENMRIVARLVHADEANVREAIALVRMEKQMNKLVKNYSLGMKQRLGIAMALVRNPQLLILDEPTNGLDPAGIEEIRELIISLARDQGRTVLVSSHLLSEIEKMATELTIINHGRLVFSGGLDELYETSQPTLRIDTPQAQRAVKLLPHFQVTTARGSLRIDGLSNDQAAEVCVQLVHAGVPIYQMVRERHSLEDIFIALTGKQEALA</sequence>
<proteinExistence type="inferred from homology"/>
<dbReference type="GO" id="GO:0005524">
    <property type="term" value="F:ATP binding"/>
    <property type="evidence" value="ECO:0007669"/>
    <property type="project" value="UniProtKB-KW"/>
</dbReference>
<organism evidence="6 7">
    <name type="scientific">Corynebacterium cystitidis DSM 20524</name>
    <dbReference type="NCBI Taxonomy" id="1121357"/>
    <lineage>
        <taxon>Bacteria</taxon>
        <taxon>Bacillati</taxon>
        <taxon>Actinomycetota</taxon>
        <taxon>Actinomycetes</taxon>
        <taxon>Mycobacteriales</taxon>
        <taxon>Corynebacteriaceae</taxon>
        <taxon>Corynebacterium</taxon>
    </lineage>
</organism>
<dbReference type="Gene3D" id="3.40.50.300">
    <property type="entry name" value="P-loop containing nucleotide triphosphate hydrolases"/>
    <property type="match status" value="1"/>
</dbReference>
<dbReference type="InterPro" id="IPR003593">
    <property type="entry name" value="AAA+_ATPase"/>
</dbReference>
<dbReference type="GO" id="GO:0016887">
    <property type="term" value="F:ATP hydrolysis activity"/>
    <property type="evidence" value="ECO:0007669"/>
    <property type="project" value="InterPro"/>
</dbReference>
<comment type="similarity">
    <text evidence="1">Belongs to the ABC transporter superfamily.</text>
</comment>
<dbReference type="Pfam" id="PF00005">
    <property type="entry name" value="ABC_tran"/>
    <property type="match status" value="1"/>
</dbReference>
<dbReference type="PROSITE" id="PS50893">
    <property type="entry name" value="ABC_TRANSPORTER_2"/>
    <property type="match status" value="1"/>
</dbReference>
<dbReference type="AlphaFoldDB" id="A0A1H9TD88"/>
<keyword evidence="2" id="KW-0813">Transport</keyword>
<protein>
    <submittedName>
        <fullName evidence="6">ABC-2 type transport system ATP-binding protein</fullName>
    </submittedName>
</protein>
<dbReference type="InterPro" id="IPR003439">
    <property type="entry name" value="ABC_transporter-like_ATP-bd"/>
</dbReference>
<evidence type="ECO:0000256" key="4">
    <source>
        <dbReference type="ARBA" id="ARBA00022840"/>
    </source>
</evidence>
<name>A0A1H9TD88_9CORY</name>
<reference evidence="7" key="1">
    <citation type="submission" date="2016-10" db="EMBL/GenBank/DDBJ databases">
        <authorList>
            <person name="Varghese N."/>
            <person name="Submissions S."/>
        </authorList>
    </citation>
    <scope>NUCLEOTIDE SEQUENCE [LARGE SCALE GENOMIC DNA]</scope>
    <source>
        <strain evidence="7">DSM 20524</strain>
    </source>
</reference>
<keyword evidence="7" id="KW-1185">Reference proteome</keyword>
<evidence type="ECO:0000259" key="5">
    <source>
        <dbReference type="PROSITE" id="PS50893"/>
    </source>
</evidence>
<dbReference type="PANTHER" id="PTHR43335:SF4">
    <property type="entry name" value="ABC TRANSPORTER, ATP-BINDING PROTEIN"/>
    <property type="match status" value="1"/>
</dbReference>
<evidence type="ECO:0000313" key="6">
    <source>
        <dbReference type="EMBL" id="SER94914.1"/>
    </source>
</evidence>
<dbReference type="SMART" id="SM00382">
    <property type="entry name" value="AAA"/>
    <property type="match status" value="1"/>
</dbReference>
<evidence type="ECO:0000256" key="1">
    <source>
        <dbReference type="ARBA" id="ARBA00005417"/>
    </source>
</evidence>
<dbReference type="SUPFAM" id="SSF52540">
    <property type="entry name" value="P-loop containing nucleoside triphosphate hydrolases"/>
    <property type="match status" value="1"/>
</dbReference>
<dbReference type="Proteomes" id="UP000198929">
    <property type="component" value="Unassembled WGS sequence"/>
</dbReference>
<dbReference type="PROSITE" id="PS00211">
    <property type="entry name" value="ABC_TRANSPORTER_1"/>
    <property type="match status" value="1"/>
</dbReference>